<feature type="compositionally biased region" description="Polar residues" evidence="1">
    <location>
        <begin position="281"/>
        <end position="294"/>
    </location>
</feature>
<feature type="region of interest" description="Disordered" evidence="1">
    <location>
        <begin position="349"/>
        <end position="371"/>
    </location>
</feature>
<dbReference type="EMBL" id="BSXW01000082">
    <property type="protein sequence ID" value="GMF11659.1"/>
    <property type="molecule type" value="Genomic_DNA"/>
</dbReference>
<protein>
    <submittedName>
        <fullName evidence="2">Unnamed protein product</fullName>
    </submittedName>
</protein>
<proteinExistence type="predicted"/>
<feature type="compositionally biased region" description="Low complexity" evidence="1">
    <location>
        <begin position="169"/>
        <end position="195"/>
    </location>
</feature>
<dbReference type="Proteomes" id="UP001165083">
    <property type="component" value="Unassembled WGS sequence"/>
</dbReference>
<dbReference type="OrthoDB" id="120721at2759"/>
<reference evidence="2" key="1">
    <citation type="submission" date="2023-04" db="EMBL/GenBank/DDBJ databases">
        <title>Phytophthora lilii NBRC 32176.</title>
        <authorList>
            <person name="Ichikawa N."/>
            <person name="Sato H."/>
            <person name="Tonouchi N."/>
        </authorList>
    </citation>
    <scope>NUCLEOTIDE SEQUENCE</scope>
    <source>
        <strain evidence="2">NBRC 32176</strain>
    </source>
</reference>
<feature type="compositionally biased region" description="Acidic residues" evidence="1">
    <location>
        <begin position="154"/>
        <end position="168"/>
    </location>
</feature>
<name>A0A9W6TEF1_9STRA</name>
<feature type="region of interest" description="Disordered" evidence="1">
    <location>
        <begin position="154"/>
        <end position="195"/>
    </location>
</feature>
<gene>
    <name evidence="2" type="ORF">Plil01_000234300</name>
</gene>
<evidence type="ECO:0000313" key="2">
    <source>
        <dbReference type="EMBL" id="GMF11659.1"/>
    </source>
</evidence>
<evidence type="ECO:0000256" key="1">
    <source>
        <dbReference type="SAM" id="MobiDB-lite"/>
    </source>
</evidence>
<organism evidence="2 3">
    <name type="scientific">Phytophthora lilii</name>
    <dbReference type="NCBI Taxonomy" id="2077276"/>
    <lineage>
        <taxon>Eukaryota</taxon>
        <taxon>Sar</taxon>
        <taxon>Stramenopiles</taxon>
        <taxon>Oomycota</taxon>
        <taxon>Peronosporomycetes</taxon>
        <taxon>Peronosporales</taxon>
        <taxon>Peronosporaceae</taxon>
        <taxon>Phytophthora</taxon>
    </lineage>
</organism>
<accession>A0A9W6TEF1</accession>
<keyword evidence="3" id="KW-1185">Reference proteome</keyword>
<dbReference type="AlphaFoldDB" id="A0A9W6TEF1"/>
<feature type="region of interest" description="Disordered" evidence="1">
    <location>
        <begin position="233"/>
        <end position="304"/>
    </location>
</feature>
<comment type="caution">
    <text evidence="2">The sequence shown here is derived from an EMBL/GenBank/DDBJ whole genome shotgun (WGS) entry which is preliminary data.</text>
</comment>
<sequence length="371" mass="40559">MATAVPLWARRANSNEIPAPHRDLTSESRTMDGSSTVQTLIDQFELMAQANAAPTAPRTWSVTRCSKTALPPQPKSDNWPVKEIIERLNTQRGRTQSEPAQMTRKCEESVEVSVEPALEESLEEEAMPAAKPVTPTKPAVYRNLTVKTLRADDDDDKTINSYEDESDADSTTTTKSTCYSAIPPSPSSYSTASTGSLDSLLSSLDIFLPDLLQVSGEASSEVSKIVKPKVYHTRRSSLPDHLQSTATSKLIPPTSYRRASLTGRSASTAREQEAAPKSRRSSLYTSKNQAQVPSTPARPRRSSLSATIVPPAVKSMRRFSACGFSWREKPLELYVDPSVHGLRQLATLRGHEGAELGTPTPARGTQPQPRR</sequence>
<evidence type="ECO:0000313" key="3">
    <source>
        <dbReference type="Proteomes" id="UP001165083"/>
    </source>
</evidence>